<evidence type="ECO:0000259" key="2">
    <source>
        <dbReference type="Pfam" id="PF09851"/>
    </source>
</evidence>
<dbReference type="OrthoDB" id="3748887at2"/>
<sequence>MMDGYGSMMGWGWMWLFWALLVIGVVLLVVLTIRLVRGGTSGPSGDPQRYSHSPESLTARQILDQRYARGEIDTDEYTARLRTLDEGR</sequence>
<evidence type="ECO:0000313" key="4">
    <source>
        <dbReference type="Proteomes" id="UP000078292"/>
    </source>
</evidence>
<dbReference type="Pfam" id="PF09851">
    <property type="entry name" value="SHOCT"/>
    <property type="match status" value="1"/>
</dbReference>
<keyword evidence="1" id="KW-0812">Transmembrane</keyword>
<evidence type="ECO:0000313" key="3">
    <source>
        <dbReference type="EMBL" id="OAV62453.1"/>
    </source>
</evidence>
<keyword evidence="1" id="KW-1133">Transmembrane helix</keyword>
<dbReference type="STRING" id="1837282.A6F49_07035"/>
<dbReference type="RefSeq" id="WP_043057149.1">
    <property type="nucleotide sequence ID" value="NZ_LXEY01000012.1"/>
</dbReference>
<evidence type="ECO:0000256" key="1">
    <source>
        <dbReference type="SAM" id="Phobius"/>
    </source>
</evidence>
<gene>
    <name evidence="3" type="ORF">A6F49_07035</name>
</gene>
<dbReference type="Proteomes" id="UP000078292">
    <property type="component" value="Unassembled WGS sequence"/>
</dbReference>
<dbReference type="EMBL" id="LXEY01000012">
    <property type="protein sequence ID" value="OAV62453.1"/>
    <property type="molecule type" value="Genomic_DNA"/>
</dbReference>
<keyword evidence="4" id="KW-1185">Reference proteome</keyword>
<accession>A0A1B7M1I0</accession>
<organism evidence="3 4">
    <name type="scientific">Enteractinococcus helveticum</name>
    <dbReference type="NCBI Taxonomy" id="1837282"/>
    <lineage>
        <taxon>Bacteria</taxon>
        <taxon>Bacillati</taxon>
        <taxon>Actinomycetota</taxon>
        <taxon>Actinomycetes</taxon>
        <taxon>Micrococcales</taxon>
        <taxon>Micrococcaceae</taxon>
    </lineage>
</organism>
<feature type="domain" description="SHOCT" evidence="2">
    <location>
        <begin position="59"/>
        <end position="84"/>
    </location>
</feature>
<proteinExistence type="predicted"/>
<name>A0A1B7M1I0_9MICC</name>
<dbReference type="InterPro" id="IPR018649">
    <property type="entry name" value="SHOCT"/>
</dbReference>
<protein>
    <recommendedName>
        <fullName evidence="2">SHOCT domain-containing protein</fullName>
    </recommendedName>
</protein>
<keyword evidence="1" id="KW-0472">Membrane</keyword>
<reference evidence="3 4" key="1">
    <citation type="submission" date="2016-04" db="EMBL/GenBank/DDBJ databases">
        <title>First whole genome shotgun sequence of the bacterium Enteractinococcus sp. strain UASWS1574.</title>
        <authorList>
            <person name="Crovadore J."/>
            <person name="Chablais R."/>
            <person name="Lefort F."/>
        </authorList>
    </citation>
    <scope>NUCLEOTIDE SEQUENCE [LARGE SCALE GENOMIC DNA]</scope>
    <source>
        <strain evidence="3 4">UASWS1574</strain>
    </source>
</reference>
<dbReference type="AlphaFoldDB" id="A0A1B7M1I0"/>
<comment type="caution">
    <text evidence="3">The sequence shown here is derived from an EMBL/GenBank/DDBJ whole genome shotgun (WGS) entry which is preliminary data.</text>
</comment>
<feature type="transmembrane region" description="Helical" evidence="1">
    <location>
        <begin position="12"/>
        <end position="33"/>
    </location>
</feature>